<dbReference type="EMBL" id="JAARWN010000022">
    <property type="protein sequence ID" value="MBC1937696.1"/>
    <property type="molecule type" value="Genomic_DNA"/>
</dbReference>
<dbReference type="RefSeq" id="WP_185527630.1">
    <property type="nucleotide sequence ID" value="NZ_JAARWN010000022.1"/>
</dbReference>
<proteinExistence type="predicted"/>
<protein>
    <submittedName>
        <fullName evidence="3">Crp/Fnr family transcriptional regulator</fullName>
    </submittedName>
</protein>
<dbReference type="InterPro" id="IPR018490">
    <property type="entry name" value="cNMP-bd_dom_sf"/>
</dbReference>
<dbReference type="AlphaFoldDB" id="A0A7X0Y648"/>
<evidence type="ECO:0000259" key="2">
    <source>
        <dbReference type="PROSITE" id="PS50042"/>
    </source>
</evidence>
<sequence>MFRNVTLERFSSASSIINSLKEDADFHKYCIQEKLNQGPLNHFSVVNNIFYLIESGFVIGSRNMGFGEQLPILLQSGDFPYLPSYIEETPQSMECEALTEVTWWRIDTSFFQKIIANDLLTTRLAKSERNIQEHALMDRMHPEQRIYFSLHIMMQLGSEVKANVLKLPVFVDVEKLAAYAVTSIDYTGDILQALQEKNIISTEKTPWVIEDITAFHTLLESENIFAQP</sequence>
<keyword evidence="1" id="KW-0010">Activator</keyword>
<evidence type="ECO:0000313" key="3">
    <source>
        <dbReference type="EMBL" id="MBC1937696.1"/>
    </source>
</evidence>
<gene>
    <name evidence="3" type="ORF">HCA69_15105</name>
</gene>
<name>A0A7X0Y648_9LIST</name>
<dbReference type="PROSITE" id="PS50042">
    <property type="entry name" value="CNMP_BINDING_3"/>
    <property type="match status" value="1"/>
</dbReference>
<dbReference type="SUPFAM" id="SSF51206">
    <property type="entry name" value="cAMP-binding domain-like"/>
    <property type="match status" value="1"/>
</dbReference>
<feature type="domain" description="Cyclic nucleotide-binding" evidence="2">
    <location>
        <begin position="50"/>
        <end position="115"/>
    </location>
</feature>
<evidence type="ECO:0000256" key="1">
    <source>
        <dbReference type="ARBA" id="ARBA00023159"/>
    </source>
</evidence>
<dbReference type="Gene3D" id="2.60.120.10">
    <property type="entry name" value="Jelly Rolls"/>
    <property type="match status" value="1"/>
</dbReference>
<comment type="caution">
    <text evidence="3">The sequence shown here is derived from an EMBL/GenBank/DDBJ whole genome shotgun (WGS) entry which is preliminary data.</text>
</comment>
<dbReference type="Proteomes" id="UP000535908">
    <property type="component" value="Unassembled WGS sequence"/>
</dbReference>
<evidence type="ECO:0000313" key="4">
    <source>
        <dbReference type="Proteomes" id="UP000535908"/>
    </source>
</evidence>
<reference evidence="3 4" key="1">
    <citation type="submission" date="2020-03" db="EMBL/GenBank/DDBJ databases">
        <title>Soil Listeria distribution.</title>
        <authorList>
            <person name="Liao J."/>
            <person name="Wiedmann M."/>
        </authorList>
    </citation>
    <scope>NUCLEOTIDE SEQUENCE [LARGE SCALE GENOMIC DNA]</scope>
    <source>
        <strain evidence="3 4">FSL L7-0741</strain>
    </source>
</reference>
<organism evidence="3 4">
    <name type="scientific">Listeria grandensis</name>
    <dbReference type="NCBI Taxonomy" id="1494963"/>
    <lineage>
        <taxon>Bacteria</taxon>
        <taxon>Bacillati</taxon>
        <taxon>Bacillota</taxon>
        <taxon>Bacilli</taxon>
        <taxon>Bacillales</taxon>
        <taxon>Listeriaceae</taxon>
        <taxon>Listeria</taxon>
    </lineage>
</organism>
<dbReference type="InterPro" id="IPR000595">
    <property type="entry name" value="cNMP-bd_dom"/>
</dbReference>
<accession>A0A7X0Y648</accession>
<dbReference type="InterPro" id="IPR014710">
    <property type="entry name" value="RmlC-like_jellyroll"/>
</dbReference>
<dbReference type="CDD" id="cd00038">
    <property type="entry name" value="CAP_ED"/>
    <property type="match status" value="1"/>
</dbReference>